<feature type="transmembrane region" description="Helical" evidence="6">
    <location>
        <begin position="196"/>
        <end position="217"/>
    </location>
</feature>
<reference evidence="8 9" key="2">
    <citation type="journal article" date="2008" name="BMC Genomics">
        <title>Architecture of thermal adaptation in an Exiguobacterium sibiricum strain isolated from 3 million year old permafrost: a genome and transcriptome approach.</title>
        <authorList>
            <person name="Rodrigues D.F."/>
            <person name="Ivanova N."/>
            <person name="He Z."/>
            <person name="Huebner M."/>
            <person name="Zhou J."/>
            <person name="Tiedje J.M."/>
        </authorList>
    </citation>
    <scope>NUCLEOTIDE SEQUENCE [LARGE SCALE GENOMIC DNA]</scope>
    <source>
        <strain evidence="9">DSM 17290 / CIP 109462 / JCM 13490 / 255-15</strain>
    </source>
</reference>
<sequence>MNITYLQYALRNIRRYQRLYYGYALTIIVAMTIATSYWNLVVSESFQNIAKVLSQLNQVIELTMIFVFIAEVIILFFSILFIYSTTYTMLEHRKNDLRIMRTLGSGFSHFLKYFMIEILIVGGLAIMGGITLGVVLTKLMLLSIEKVMFLPRLTIELSVLSFLVLIAGAMLTLLIATVLAIYRFRPDRPVRTRSRLRVRFGLVMQGTAVLILFYGYFMALTRQDNFLFVFPFIIFVGSFFFCRHVIPVALKLYRPRRLSLRKLIVSEIAVQLRTNSTLVALGTILTSCALTAVGLIFIFQMIGFDLSSDNQFGLVYYEESSVPSGRLETLERTMTKAFPDKYRQDVRLKGGKSRYMIPLSDYNQLMKHLGYEQRTLLTDKQTFMIPARPVQVEEVTPTMKKAKAEMKQAGYQLEPMAEHGLLFGYNDRIKTLFVVSDRAFATMNRPVARIRVFDTPSYADYGTERWTNWMSIVRDIQSKTELGKKASVPYQLINETEDKLDGIRIIRLVSFVVILLTIWLFVINASFLHVWMQMTAEREQKRLKTLFALGFSKESIRRFLFIKYGTVLMVPYFISIFHAWLLFQVIISEGGLEIGPFLPLSFTWIGIVTGCYFISILPLWVRYPRYLLKKSCESSMYPIPDSRV</sequence>
<feature type="transmembrane region" description="Helical" evidence="6">
    <location>
        <begin position="157"/>
        <end position="184"/>
    </location>
</feature>
<dbReference type="Proteomes" id="UP000001681">
    <property type="component" value="Chromosome"/>
</dbReference>
<evidence type="ECO:0000256" key="4">
    <source>
        <dbReference type="ARBA" id="ARBA00022989"/>
    </source>
</evidence>
<keyword evidence="3 6" id="KW-0812">Transmembrane</keyword>
<dbReference type="RefSeq" id="WP_012371357.1">
    <property type="nucleotide sequence ID" value="NC_010556.1"/>
</dbReference>
<feature type="transmembrane region" description="Helical" evidence="6">
    <location>
        <begin position="601"/>
        <end position="621"/>
    </location>
</feature>
<dbReference type="KEGG" id="esi:Exig_2491"/>
<dbReference type="PANTHER" id="PTHR46795:SF3">
    <property type="entry name" value="ABC TRANSPORTER PERMEASE"/>
    <property type="match status" value="1"/>
</dbReference>
<feature type="transmembrane region" description="Helical" evidence="6">
    <location>
        <begin position="278"/>
        <end position="302"/>
    </location>
</feature>
<evidence type="ECO:0000256" key="1">
    <source>
        <dbReference type="ARBA" id="ARBA00004651"/>
    </source>
</evidence>
<reference evidence="8 9" key="1">
    <citation type="journal article" date="2006" name="Extremophiles">
        <title>Characterization of Exiguobacterium isolates from the Siberian permafrost. Description of Exiguobacterium sibiricum sp. nov.</title>
        <authorList>
            <person name="Rodrigues D.F."/>
            <person name="Goris J."/>
            <person name="Vishnivetskaya T."/>
            <person name="Gilichinsky D."/>
            <person name="Thomashow M.F."/>
            <person name="Tiedje J.M."/>
        </authorList>
    </citation>
    <scope>NUCLEOTIDE SEQUENCE [LARGE SCALE GENOMIC DNA]</scope>
    <source>
        <strain evidence="9">DSM 17290 / CIP 109462 / JCM 13490 / 255-15</strain>
    </source>
</reference>
<organism evidence="8 9">
    <name type="scientific">Exiguobacterium sibiricum (strain DSM 17290 / CCUG 55495 / CIP 109462 / JCM 13490 / 255-15)</name>
    <dbReference type="NCBI Taxonomy" id="262543"/>
    <lineage>
        <taxon>Bacteria</taxon>
        <taxon>Bacillati</taxon>
        <taxon>Bacillota</taxon>
        <taxon>Bacilli</taxon>
        <taxon>Bacillales</taxon>
        <taxon>Bacillales Family XII. Incertae Sedis</taxon>
        <taxon>Exiguobacterium</taxon>
    </lineage>
</organism>
<keyword evidence="9" id="KW-1185">Reference proteome</keyword>
<dbReference type="InterPro" id="IPR003838">
    <property type="entry name" value="ABC3_permease_C"/>
</dbReference>
<dbReference type="OrthoDB" id="2349057at2"/>
<keyword evidence="5 6" id="KW-0472">Membrane</keyword>
<keyword evidence="4 6" id="KW-1133">Transmembrane helix</keyword>
<reference evidence="9" key="3">
    <citation type="submission" date="2008-04" db="EMBL/GenBank/DDBJ databases">
        <title>Complete sequence of chromosome of Exiguobacterium sibiricum 255-15.</title>
        <authorList>
            <consortium name="US DOE Joint Genome Institute"/>
            <person name="Copeland A."/>
            <person name="Lucas S."/>
            <person name="Lapidus A."/>
            <person name="Glavina del Rio T."/>
            <person name="Dalin E."/>
            <person name="Tice H."/>
            <person name="Bruce D."/>
            <person name="Goodwin L."/>
            <person name="Pitluck S."/>
            <person name="Kiss H."/>
            <person name="Chertkov O."/>
            <person name="Monk C."/>
            <person name="Brettin T."/>
            <person name="Detter J.C."/>
            <person name="Han C."/>
            <person name="Kuske C.R."/>
            <person name="Schmutz J."/>
            <person name="Larimer F."/>
            <person name="Land M."/>
            <person name="Hauser L."/>
            <person name="Kyrpides N."/>
            <person name="Mikhailova N."/>
            <person name="Vishnivetskaya T."/>
            <person name="Rodrigues D.F."/>
            <person name="Gilichinsky D."/>
            <person name="Tiedje J."/>
            <person name="Richardson P."/>
        </authorList>
    </citation>
    <scope>NUCLEOTIDE SEQUENCE [LARGE SCALE GENOMIC DNA]</scope>
    <source>
        <strain evidence="9">DSM 17290 / CIP 109462 / JCM 13490 / 255-15</strain>
    </source>
</reference>
<feature type="transmembrane region" description="Helical" evidence="6">
    <location>
        <begin position="62"/>
        <end position="90"/>
    </location>
</feature>
<dbReference type="eggNOG" id="COG0577">
    <property type="taxonomic scope" value="Bacteria"/>
</dbReference>
<evidence type="ECO:0000256" key="3">
    <source>
        <dbReference type="ARBA" id="ARBA00022692"/>
    </source>
</evidence>
<feature type="transmembrane region" description="Helical" evidence="6">
    <location>
        <begin position="110"/>
        <end position="137"/>
    </location>
</feature>
<proteinExistence type="predicted"/>
<protein>
    <recommendedName>
        <fullName evidence="7">ABC3 transporter permease C-terminal domain-containing protein</fullName>
    </recommendedName>
</protein>
<accession>B1YLY3</accession>
<dbReference type="HOGENOM" id="CLU_424983_0_0_9"/>
<evidence type="ECO:0000256" key="2">
    <source>
        <dbReference type="ARBA" id="ARBA00022475"/>
    </source>
</evidence>
<feature type="transmembrane region" description="Helical" evidence="6">
    <location>
        <begin position="561"/>
        <end position="581"/>
    </location>
</feature>
<feature type="domain" description="ABC3 transporter permease C-terminal" evidence="7">
    <location>
        <begin position="72"/>
        <end position="185"/>
    </location>
</feature>
<dbReference type="EMBL" id="CP001022">
    <property type="protein sequence ID" value="ACB61941.1"/>
    <property type="molecule type" value="Genomic_DNA"/>
</dbReference>
<feature type="transmembrane region" description="Helical" evidence="6">
    <location>
        <begin position="229"/>
        <end position="253"/>
    </location>
</feature>
<evidence type="ECO:0000313" key="9">
    <source>
        <dbReference type="Proteomes" id="UP000001681"/>
    </source>
</evidence>
<keyword evidence="2" id="KW-1003">Cell membrane</keyword>
<feature type="transmembrane region" description="Helical" evidence="6">
    <location>
        <begin position="20"/>
        <end position="42"/>
    </location>
</feature>
<dbReference type="InterPro" id="IPR052536">
    <property type="entry name" value="ABC-4_Integral_Memb_Prot"/>
</dbReference>
<evidence type="ECO:0000256" key="6">
    <source>
        <dbReference type="SAM" id="Phobius"/>
    </source>
</evidence>
<dbReference type="Pfam" id="PF02687">
    <property type="entry name" value="FtsX"/>
    <property type="match status" value="1"/>
</dbReference>
<dbReference type="GO" id="GO:0005886">
    <property type="term" value="C:plasma membrane"/>
    <property type="evidence" value="ECO:0007669"/>
    <property type="project" value="UniProtKB-SubCell"/>
</dbReference>
<name>B1YLY3_EXIS2</name>
<dbReference type="PANTHER" id="PTHR46795">
    <property type="entry name" value="ABC TRANSPORTER PERMEASE-RELATED-RELATED"/>
    <property type="match status" value="1"/>
</dbReference>
<dbReference type="STRING" id="262543.Exig_2491"/>
<evidence type="ECO:0000259" key="7">
    <source>
        <dbReference type="Pfam" id="PF02687"/>
    </source>
</evidence>
<evidence type="ECO:0000313" key="8">
    <source>
        <dbReference type="EMBL" id="ACB61941.1"/>
    </source>
</evidence>
<gene>
    <name evidence="8" type="ordered locus">Exig_2491</name>
</gene>
<comment type="subcellular location">
    <subcellularLocation>
        <location evidence="1">Cell membrane</location>
        <topology evidence="1">Multi-pass membrane protein</topology>
    </subcellularLocation>
</comment>
<evidence type="ECO:0000256" key="5">
    <source>
        <dbReference type="ARBA" id="ARBA00023136"/>
    </source>
</evidence>
<dbReference type="AlphaFoldDB" id="B1YLY3"/>
<feature type="transmembrane region" description="Helical" evidence="6">
    <location>
        <begin position="508"/>
        <end position="532"/>
    </location>
</feature>